<name>A0A2J7ZSE1_9CHLO</name>
<dbReference type="Proteomes" id="UP000236333">
    <property type="component" value="Unassembled WGS sequence"/>
</dbReference>
<keyword evidence="3" id="KW-1185">Reference proteome</keyword>
<sequence length="110" mass="12081">MVTRARSIRRQRPQANYGVRAIRVRAIRRPGRRIAVSTSWESAARASTDTVAIPQEANEAAEAVGEEIADELADTNETITRLNTDRAAFEDLSMQQAESYGTGREDCAAS</sequence>
<gene>
    <name evidence="1" type="ORF">TSOC_010810</name>
    <name evidence="2" type="ORF">TSOC_010812</name>
</gene>
<organism evidence="2 3">
    <name type="scientific">Tetrabaena socialis</name>
    <dbReference type="NCBI Taxonomy" id="47790"/>
    <lineage>
        <taxon>Eukaryota</taxon>
        <taxon>Viridiplantae</taxon>
        <taxon>Chlorophyta</taxon>
        <taxon>core chlorophytes</taxon>
        <taxon>Chlorophyceae</taxon>
        <taxon>CS clade</taxon>
        <taxon>Chlamydomonadales</taxon>
        <taxon>Tetrabaenaceae</taxon>
        <taxon>Tetrabaena</taxon>
    </lineage>
</organism>
<dbReference type="AlphaFoldDB" id="A0A2J7ZSE1"/>
<proteinExistence type="predicted"/>
<comment type="caution">
    <text evidence="2">The sequence shown here is derived from an EMBL/GenBank/DDBJ whole genome shotgun (WGS) entry which is preliminary data.</text>
</comment>
<protein>
    <submittedName>
        <fullName evidence="2">Uncharacterized protein</fullName>
    </submittedName>
</protein>
<evidence type="ECO:0000313" key="3">
    <source>
        <dbReference type="Proteomes" id="UP000236333"/>
    </source>
</evidence>
<evidence type="ECO:0000313" key="2">
    <source>
        <dbReference type="EMBL" id="PNH03192.1"/>
    </source>
</evidence>
<dbReference type="EMBL" id="PGGS01000536">
    <property type="protein sequence ID" value="PNH03192.1"/>
    <property type="molecule type" value="Genomic_DNA"/>
</dbReference>
<accession>A0A2J7ZSE1</accession>
<dbReference type="EMBL" id="PGGS01000536">
    <property type="protein sequence ID" value="PNH03191.1"/>
    <property type="molecule type" value="Genomic_DNA"/>
</dbReference>
<reference evidence="2 3" key="1">
    <citation type="journal article" date="2017" name="Mol. Biol. Evol.">
        <title>The 4-celled Tetrabaena socialis nuclear genome reveals the essential components for genetic control of cell number at the origin of multicellularity in the volvocine lineage.</title>
        <authorList>
            <person name="Featherston J."/>
            <person name="Arakaki Y."/>
            <person name="Hanschen E.R."/>
            <person name="Ferris P.J."/>
            <person name="Michod R.E."/>
            <person name="Olson B.J.S.C."/>
            <person name="Nozaki H."/>
            <person name="Durand P.M."/>
        </authorList>
    </citation>
    <scope>NUCLEOTIDE SEQUENCE [LARGE SCALE GENOMIC DNA]</scope>
    <source>
        <strain evidence="2 3">NIES-571</strain>
    </source>
</reference>
<evidence type="ECO:0000313" key="1">
    <source>
        <dbReference type="EMBL" id="PNH03191.1"/>
    </source>
</evidence>